<feature type="compositionally biased region" description="Basic and acidic residues" evidence="1">
    <location>
        <begin position="330"/>
        <end position="347"/>
    </location>
</feature>
<dbReference type="AlphaFoldDB" id="A0A166D0T2"/>
<dbReference type="EMBL" id="KV417621">
    <property type="protein sequence ID" value="KZP14197.1"/>
    <property type="molecule type" value="Genomic_DNA"/>
</dbReference>
<dbReference type="Proteomes" id="UP000076532">
    <property type="component" value="Unassembled WGS sequence"/>
</dbReference>
<proteinExistence type="predicted"/>
<feature type="region of interest" description="Disordered" evidence="1">
    <location>
        <begin position="320"/>
        <end position="401"/>
    </location>
</feature>
<protein>
    <submittedName>
        <fullName evidence="2">Uncharacterized protein</fullName>
    </submittedName>
</protein>
<dbReference type="OrthoDB" id="3064537at2759"/>
<evidence type="ECO:0000256" key="1">
    <source>
        <dbReference type="SAM" id="MobiDB-lite"/>
    </source>
</evidence>
<evidence type="ECO:0000313" key="3">
    <source>
        <dbReference type="Proteomes" id="UP000076532"/>
    </source>
</evidence>
<sequence length="401" mass="43400">MSFDSRQRLDYLLSIPNYVGAPTFTSRVGWAAENLATVLVDNATGDVAICVLVGKVNADRISAGPAGTHGGERTFGPLTKAKFQFTLARPDDEIFSKEWDRVITTLERIQSKVSKSGNNQYFIIEGTSMRFNHNIFVKRDTPVKIAGSDESASMIYLEDLINPHDSQSTDITNDGTDELDEMTANYPAPSSLKKEFHQLKSEYSISPFPLFRLDNSKYIEPNGTEALMKNALVEVHFTLTHYNIKAASGSTDTFSAQFQQVLFLKQGKARAMQGPFGQKRNLRDGPVTINKSFKTVAGTSASTAKKPGLNIGSSVLSVSSAGGAQAEGVVPKDKEKEKETGQGKETEMNTEVGQSTKDSQPIPSTSKATPKGPATIPPITETVKNGQPVMLKPINRAGASA</sequence>
<name>A0A166D0T2_9AGAM</name>
<keyword evidence="3" id="KW-1185">Reference proteome</keyword>
<reference evidence="2 3" key="1">
    <citation type="journal article" date="2016" name="Mol. Biol. Evol.">
        <title>Comparative Genomics of Early-Diverging Mushroom-Forming Fungi Provides Insights into the Origins of Lignocellulose Decay Capabilities.</title>
        <authorList>
            <person name="Nagy L.G."/>
            <person name="Riley R."/>
            <person name="Tritt A."/>
            <person name="Adam C."/>
            <person name="Daum C."/>
            <person name="Floudas D."/>
            <person name="Sun H."/>
            <person name="Yadav J.S."/>
            <person name="Pangilinan J."/>
            <person name="Larsson K.H."/>
            <person name="Matsuura K."/>
            <person name="Barry K."/>
            <person name="Labutti K."/>
            <person name="Kuo R."/>
            <person name="Ohm R.A."/>
            <person name="Bhattacharya S.S."/>
            <person name="Shirouzu T."/>
            <person name="Yoshinaga Y."/>
            <person name="Martin F.M."/>
            <person name="Grigoriev I.V."/>
            <person name="Hibbett D.S."/>
        </authorList>
    </citation>
    <scope>NUCLEOTIDE SEQUENCE [LARGE SCALE GENOMIC DNA]</scope>
    <source>
        <strain evidence="2 3">CBS 109695</strain>
    </source>
</reference>
<organism evidence="2 3">
    <name type="scientific">Athelia psychrophila</name>
    <dbReference type="NCBI Taxonomy" id="1759441"/>
    <lineage>
        <taxon>Eukaryota</taxon>
        <taxon>Fungi</taxon>
        <taxon>Dikarya</taxon>
        <taxon>Basidiomycota</taxon>
        <taxon>Agaricomycotina</taxon>
        <taxon>Agaricomycetes</taxon>
        <taxon>Agaricomycetidae</taxon>
        <taxon>Atheliales</taxon>
        <taxon>Atheliaceae</taxon>
        <taxon>Athelia</taxon>
    </lineage>
</organism>
<accession>A0A166D0T2</accession>
<evidence type="ECO:0000313" key="2">
    <source>
        <dbReference type="EMBL" id="KZP14197.1"/>
    </source>
</evidence>
<gene>
    <name evidence="2" type="ORF">FIBSPDRAFT_959911</name>
</gene>
<feature type="compositionally biased region" description="Polar residues" evidence="1">
    <location>
        <begin position="349"/>
        <end position="368"/>
    </location>
</feature>